<dbReference type="Proteomes" id="UP000245469">
    <property type="component" value="Unassembled WGS sequence"/>
</dbReference>
<keyword evidence="2" id="KW-1185">Reference proteome</keyword>
<dbReference type="SUPFAM" id="SSF51735">
    <property type="entry name" value="NAD(P)-binding Rossmann-fold domains"/>
    <property type="match status" value="1"/>
</dbReference>
<name>A0A316A8E3_9ACTN</name>
<dbReference type="EMBL" id="QGDQ01000008">
    <property type="protein sequence ID" value="PWJ54196.1"/>
    <property type="molecule type" value="Genomic_DNA"/>
</dbReference>
<dbReference type="Gene3D" id="3.40.50.720">
    <property type="entry name" value="NAD(P)-binding Rossmann-like Domain"/>
    <property type="match status" value="1"/>
</dbReference>
<reference evidence="1 2" key="1">
    <citation type="submission" date="2018-03" db="EMBL/GenBank/DDBJ databases">
        <title>Genomic Encyclopedia of Archaeal and Bacterial Type Strains, Phase II (KMG-II): from individual species to whole genera.</title>
        <authorList>
            <person name="Goeker M."/>
        </authorList>
    </citation>
    <scope>NUCLEOTIDE SEQUENCE [LARGE SCALE GENOMIC DNA]</scope>
    <source>
        <strain evidence="1 2">DSM 44889</strain>
    </source>
</reference>
<dbReference type="InterPro" id="IPR036291">
    <property type="entry name" value="NAD(P)-bd_dom_sf"/>
</dbReference>
<dbReference type="AlphaFoldDB" id="A0A316A8E3"/>
<gene>
    <name evidence="1" type="ORF">BXY45_108103</name>
</gene>
<dbReference type="Gene3D" id="3.90.180.10">
    <property type="entry name" value="Medium-chain alcohol dehydrogenases, catalytic domain"/>
    <property type="match status" value="2"/>
</dbReference>
<dbReference type="GO" id="GO:0016491">
    <property type="term" value="F:oxidoreductase activity"/>
    <property type="evidence" value="ECO:0007669"/>
    <property type="project" value="TreeGrafter"/>
</dbReference>
<dbReference type="RefSeq" id="WP_109773878.1">
    <property type="nucleotide sequence ID" value="NZ_QGDQ01000008.1"/>
</dbReference>
<dbReference type="PANTHER" id="PTHR43677:SF11">
    <property type="entry name" value="ZINC-CONTAINING ALCOHOL DEHYDROGENASE"/>
    <property type="match status" value="1"/>
</dbReference>
<protein>
    <submittedName>
        <fullName evidence="1">NADPH:quinone reductase-like Zn-dependent oxidoreductase</fullName>
    </submittedName>
</protein>
<organism evidence="1 2">
    <name type="scientific">Quadrisphaera granulorum</name>
    <dbReference type="NCBI Taxonomy" id="317664"/>
    <lineage>
        <taxon>Bacteria</taxon>
        <taxon>Bacillati</taxon>
        <taxon>Actinomycetota</taxon>
        <taxon>Actinomycetes</taxon>
        <taxon>Kineosporiales</taxon>
        <taxon>Kineosporiaceae</taxon>
        <taxon>Quadrisphaera</taxon>
    </lineage>
</organism>
<evidence type="ECO:0000313" key="1">
    <source>
        <dbReference type="EMBL" id="PWJ54196.1"/>
    </source>
</evidence>
<dbReference type="InterPro" id="IPR011032">
    <property type="entry name" value="GroES-like_sf"/>
</dbReference>
<dbReference type="InterPro" id="IPR051397">
    <property type="entry name" value="Zn-ADH-like_protein"/>
</dbReference>
<sequence length="331" mass="34626">MKAAVVLRFNEAPQYRDLPEPSAAPAGREVIVNVLAVGLHPRVRSQASGSHYTSTDQLPFVPGIDGVGRDPQGQLRYFVLPDTALGSLAERTLIDPRRSVLLPDHADPVAIAATMNPAMSSWVALRRRADFRAGQSVAVLGATGSAGRLAVQMALHLGASRVVAVARNAERLDALTAAFTSSGTAARVETVTFTGDQGDGDDDGAAQLGLACSRVDVVVDYLWGQPTAQALRAVIPARADDDQRLTWVQVGSVAGATSPIPSAALRATNLALLGSGQGSVSTRDIVDELGELAALVTSGGFQLTTRTEPLSRVEKVWAAPGDPDERLVLIS</sequence>
<proteinExistence type="predicted"/>
<dbReference type="OrthoDB" id="9787435at2"/>
<dbReference type="PANTHER" id="PTHR43677">
    <property type="entry name" value="SHORT-CHAIN DEHYDROGENASE/REDUCTASE"/>
    <property type="match status" value="1"/>
</dbReference>
<comment type="caution">
    <text evidence="1">The sequence shown here is derived from an EMBL/GenBank/DDBJ whole genome shotgun (WGS) entry which is preliminary data.</text>
</comment>
<evidence type="ECO:0000313" key="2">
    <source>
        <dbReference type="Proteomes" id="UP000245469"/>
    </source>
</evidence>
<dbReference type="SUPFAM" id="SSF50129">
    <property type="entry name" value="GroES-like"/>
    <property type="match status" value="1"/>
</dbReference>
<accession>A0A316A8E3</accession>